<gene>
    <name evidence="2" type="ORF">LIER_19373</name>
</gene>
<protein>
    <submittedName>
        <fullName evidence="2">Uncharacterized protein</fullName>
    </submittedName>
</protein>
<organism evidence="2 3">
    <name type="scientific">Lithospermum erythrorhizon</name>
    <name type="common">Purple gromwell</name>
    <name type="synonym">Lithospermum officinale var. erythrorhizon</name>
    <dbReference type="NCBI Taxonomy" id="34254"/>
    <lineage>
        <taxon>Eukaryota</taxon>
        <taxon>Viridiplantae</taxon>
        <taxon>Streptophyta</taxon>
        <taxon>Embryophyta</taxon>
        <taxon>Tracheophyta</taxon>
        <taxon>Spermatophyta</taxon>
        <taxon>Magnoliopsida</taxon>
        <taxon>eudicotyledons</taxon>
        <taxon>Gunneridae</taxon>
        <taxon>Pentapetalae</taxon>
        <taxon>asterids</taxon>
        <taxon>lamiids</taxon>
        <taxon>Boraginales</taxon>
        <taxon>Boraginaceae</taxon>
        <taxon>Boraginoideae</taxon>
        <taxon>Lithospermeae</taxon>
        <taxon>Lithospermum</taxon>
    </lineage>
</organism>
<evidence type="ECO:0000313" key="2">
    <source>
        <dbReference type="EMBL" id="GAA0163531.1"/>
    </source>
</evidence>
<comment type="caution">
    <text evidence="2">The sequence shown here is derived from an EMBL/GenBank/DDBJ whole genome shotgun (WGS) entry which is preliminary data.</text>
</comment>
<evidence type="ECO:0000256" key="1">
    <source>
        <dbReference type="SAM" id="MobiDB-lite"/>
    </source>
</evidence>
<sequence length="515" mass="57729">MAREKRGTAEIDERLELDSKNSKMQDLNSGFQLAERMGEEAAEPVVDAVLTGLDLNAKVTPFRRQEIKCEVAMKLKVFSLDLNAEDVSSSFNKDHFHPCKNLDCLKSKDDSECASSMGPLEERDPLKVWNEMKKNGFLSLSRSCVSMPKKRGRKAKTDGISKKKIEIAKREQVDKFAKIASPSGLLNGLNLGIINHVRNSKQVHSIIDALMKSEQNESCHTVSKPGSQTKCVTKEFGDQKYETFMNNPGEYKYNQVSQFLEPHSSSQMKGYPGSANRSVSMISNLARGDGPSYMMEKRNVGVTTDSSHFNSLFKDGVLGLKLSSSTRLQSLSNEDSENKTSVNSLSVNAASVASQWLELVHQDVKGRLAALHRSKKRVCEVIHTELPCMLSREFPSYQDNDLSTSMSSFSHSNNATAEMHRTKWDSLFHQMDKSLSEEEERLENWLCQVKQMQLHCDMGLFNYNAPKGLKHKDSADMNCRSKKADKLDRDLSIRAAAASIYSTCNLLSMENLPHC</sequence>
<name>A0AAV3QJT9_LITER</name>
<dbReference type="PANTHER" id="PTHR33924">
    <property type="entry name" value="CATION-TRANSPORTING ATPASE"/>
    <property type="match status" value="1"/>
</dbReference>
<feature type="region of interest" description="Disordered" evidence="1">
    <location>
        <begin position="1"/>
        <end position="20"/>
    </location>
</feature>
<accession>A0AAV3QJT9</accession>
<keyword evidence="3" id="KW-1185">Reference proteome</keyword>
<proteinExistence type="predicted"/>
<evidence type="ECO:0000313" key="3">
    <source>
        <dbReference type="Proteomes" id="UP001454036"/>
    </source>
</evidence>
<dbReference type="PANTHER" id="PTHR33924:SF5">
    <property type="entry name" value="CATION-TRANSPORTING ATPASE"/>
    <property type="match status" value="1"/>
</dbReference>
<dbReference type="EMBL" id="BAABME010004782">
    <property type="protein sequence ID" value="GAA0163531.1"/>
    <property type="molecule type" value="Genomic_DNA"/>
</dbReference>
<dbReference type="Proteomes" id="UP001454036">
    <property type="component" value="Unassembled WGS sequence"/>
</dbReference>
<reference evidence="2 3" key="1">
    <citation type="submission" date="2024-01" db="EMBL/GenBank/DDBJ databases">
        <title>The complete chloroplast genome sequence of Lithospermum erythrorhizon: insights into the phylogenetic relationship among Boraginaceae species and the maternal lineages of purple gromwells.</title>
        <authorList>
            <person name="Okada T."/>
            <person name="Watanabe K."/>
        </authorList>
    </citation>
    <scope>NUCLEOTIDE SEQUENCE [LARGE SCALE GENOMIC DNA]</scope>
</reference>
<dbReference type="AlphaFoldDB" id="A0AAV3QJT9"/>